<dbReference type="PANTHER" id="PTHR47219:SF9">
    <property type="entry name" value="GTPASE ACTIVATING PROTEIN AND CENTROSOME-ASSOCIATED, ISOFORM B"/>
    <property type="match status" value="1"/>
</dbReference>
<dbReference type="EMBL" id="CAMXCT010001498">
    <property type="protein sequence ID" value="CAI3990630.1"/>
    <property type="molecule type" value="Genomic_DNA"/>
</dbReference>
<dbReference type="Gene3D" id="1.10.472.80">
    <property type="entry name" value="Ypt/Rab-GAP domain of gyp1p, domain 3"/>
    <property type="match status" value="1"/>
</dbReference>
<accession>A0A9P1CFG4</accession>
<evidence type="ECO:0000313" key="5">
    <source>
        <dbReference type="Proteomes" id="UP001152797"/>
    </source>
</evidence>
<dbReference type="GO" id="GO:0005096">
    <property type="term" value="F:GTPase activator activity"/>
    <property type="evidence" value="ECO:0007669"/>
    <property type="project" value="TreeGrafter"/>
</dbReference>
<feature type="compositionally biased region" description="Low complexity" evidence="1">
    <location>
        <begin position="505"/>
        <end position="514"/>
    </location>
</feature>
<evidence type="ECO:0000313" key="3">
    <source>
        <dbReference type="EMBL" id="CAI3990630.1"/>
    </source>
</evidence>
<dbReference type="Gene3D" id="1.10.8.270">
    <property type="entry name" value="putative rabgap domain of human tbc1 domain family member 14 like domains"/>
    <property type="match status" value="1"/>
</dbReference>
<dbReference type="EMBL" id="CAMXCT020001498">
    <property type="protein sequence ID" value="CAL1144005.1"/>
    <property type="molecule type" value="Genomic_DNA"/>
</dbReference>
<evidence type="ECO:0000256" key="1">
    <source>
        <dbReference type="SAM" id="MobiDB-lite"/>
    </source>
</evidence>
<feature type="compositionally biased region" description="Polar residues" evidence="1">
    <location>
        <begin position="733"/>
        <end position="743"/>
    </location>
</feature>
<feature type="compositionally biased region" description="Polar residues" evidence="1">
    <location>
        <begin position="471"/>
        <end position="482"/>
    </location>
</feature>
<dbReference type="InterPro" id="IPR000195">
    <property type="entry name" value="Rab-GAP-TBC_dom"/>
</dbReference>
<feature type="region of interest" description="Disordered" evidence="1">
    <location>
        <begin position="360"/>
        <end position="763"/>
    </location>
</feature>
<reference evidence="3" key="1">
    <citation type="submission" date="2022-10" db="EMBL/GenBank/DDBJ databases">
        <authorList>
            <person name="Chen Y."/>
            <person name="Dougan E. K."/>
            <person name="Chan C."/>
            <person name="Rhodes N."/>
            <person name="Thang M."/>
        </authorList>
    </citation>
    <scope>NUCLEOTIDE SEQUENCE</scope>
</reference>
<feature type="compositionally biased region" description="Low complexity" evidence="1">
    <location>
        <begin position="668"/>
        <end position="678"/>
    </location>
</feature>
<feature type="compositionally biased region" description="Basic and acidic residues" evidence="1">
    <location>
        <begin position="360"/>
        <end position="370"/>
    </location>
</feature>
<feature type="compositionally biased region" description="Basic and acidic residues" evidence="1">
    <location>
        <begin position="689"/>
        <end position="708"/>
    </location>
</feature>
<evidence type="ECO:0000313" key="4">
    <source>
        <dbReference type="EMBL" id="CAL4777942.1"/>
    </source>
</evidence>
<dbReference type="OrthoDB" id="416345at2759"/>
<protein>
    <submittedName>
        <fullName evidence="4">TBC1 domain family member 10B (Protein wz3-85)</fullName>
    </submittedName>
</protein>
<dbReference type="InterPro" id="IPR035969">
    <property type="entry name" value="Rab-GAP_TBC_sf"/>
</dbReference>
<dbReference type="PANTHER" id="PTHR47219">
    <property type="entry name" value="RAB GTPASE-ACTIVATING PROTEIN 1-LIKE"/>
    <property type="match status" value="1"/>
</dbReference>
<feature type="compositionally biased region" description="Basic and acidic residues" evidence="1">
    <location>
        <begin position="515"/>
        <end position="529"/>
    </location>
</feature>
<dbReference type="SMART" id="SM00164">
    <property type="entry name" value="TBC"/>
    <property type="match status" value="1"/>
</dbReference>
<dbReference type="Proteomes" id="UP001152797">
    <property type="component" value="Unassembled WGS sequence"/>
</dbReference>
<feature type="domain" description="Rab-GAP TBC" evidence="2">
    <location>
        <begin position="71"/>
        <end position="260"/>
    </location>
</feature>
<dbReference type="SUPFAM" id="SSF47923">
    <property type="entry name" value="Ypt/Rab-GAP domain of gyp1p"/>
    <property type="match status" value="2"/>
</dbReference>
<feature type="compositionally biased region" description="Polar residues" evidence="1">
    <location>
        <begin position="657"/>
        <end position="666"/>
    </location>
</feature>
<gene>
    <name evidence="3" type="ORF">C1SCF055_LOCUS17603</name>
</gene>
<evidence type="ECO:0000259" key="2">
    <source>
        <dbReference type="PROSITE" id="PS50086"/>
    </source>
</evidence>
<dbReference type="PROSITE" id="PS50086">
    <property type="entry name" value="TBC_RABGAP"/>
    <property type="match status" value="1"/>
</dbReference>
<dbReference type="Pfam" id="PF00566">
    <property type="entry name" value="RabGAP-TBC"/>
    <property type="match status" value="1"/>
</dbReference>
<feature type="region of interest" description="Disordered" evidence="1">
    <location>
        <begin position="776"/>
        <end position="831"/>
    </location>
</feature>
<reference evidence="4 5" key="2">
    <citation type="submission" date="2024-05" db="EMBL/GenBank/DDBJ databases">
        <authorList>
            <person name="Chen Y."/>
            <person name="Shah S."/>
            <person name="Dougan E. K."/>
            <person name="Thang M."/>
            <person name="Chan C."/>
        </authorList>
    </citation>
    <scope>NUCLEOTIDE SEQUENCE [LARGE SCALE GENOMIC DNA]</scope>
</reference>
<feature type="compositionally biased region" description="Basic and acidic residues" evidence="1">
    <location>
        <begin position="387"/>
        <end position="396"/>
    </location>
</feature>
<sequence length="831" mass="90339">MGCGCVSQHQVGIPGGGPRQFLYTATDKEFVRSLDKEELKDKKLLLMYFRLDNEGHFVVTDGFRDLVRRKGVPDRYRWRAWRALTGWSVLSKPGWYERIMRKVPDVKTVEAIEKDLDRTFPGLEDFDDRKKRELAAMLRAHSGLFPSVGYCQGMNFVAGFILMVAGRVPDAPKDAFLLLVQMMVKYRANLLFCEGLPLLKLHTFQYRTLLQRLFPDVHRHFQDQQITPELYLTRWILTIFTQPLSFSSAARVWDLIVCDGLQAVVLIALAIVKLRKNRILQEGTEGILDMMSMRAGDPLAGGDIVKAALSLESQIAPGSISDGTGVRPSRLFAEWEAACPSEVADFQRAEAEICTSRDDWYQSETSHDSEANSPGEGIQCDSPSPRPADDMIESNRSETPQAGSTAPVCSEMEELPLAGGDESGQVSQHTIAAEAKVAVNPSMPLRKPSRATPGSRGNGGKRGVESERGRTSGSVPKRSSSLGCLVGPLQSGGPLVSDGDPLWNSPKFVKSSSVKKLDPTDARRDEAGHRRTQSSAGRESGPRTLKASGSPPAPAPDIRRGNRTPVRAPSNGSWTSGSIGRSRSGLDLEVADEHRGLECKAIPVARKSRTSPSAGTKPATAPSPAMSSREVLEDLSMHGRTWPEQMAGLIGGRDQANHGSSMQDSLAGSRSESGTSGPEPSPCNGLRGESTERSASKPHGRDAEDRRVRSLSPRPGDRSQSPLDAGRLRGQEVQASPARSKTLQAPDRPDSERFGVQSEGHAATVRSDGRWMFYKDGIEEEQVEGAAEGHPSSPSQRRTAWHNPPSAAWGSPHSAFDRGADGVLGTQDNSS</sequence>
<proteinExistence type="predicted"/>
<dbReference type="GO" id="GO:0031267">
    <property type="term" value="F:small GTPase binding"/>
    <property type="evidence" value="ECO:0007669"/>
    <property type="project" value="TreeGrafter"/>
</dbReference>
<comment type="caution">
    <text evidence="3">The sequence shown here is derived from an EMBL/GenBank/DDBJ whole genome shotgun (WGS) entry which is preliminary data.</text>
</comment>
<dbReference type="AlphaFoldDB" id="A0A9P1CFG4"/>
<organism evidence="3">
    <name type="scientific">Cladocopium goreaui</name>
    <dbReference type="NCBI Taxonomy" id="2562237"/>
    <lineage>
        <taxon>Eukaryota</taxon>
        <taxon>Sar</taxon>
        <taxon>Alveolata</taxon>
        <taxon>Dinophyceae</taxon>
        <taxon>Suessiales</taxon>
        <taxon>Symbiodiniaceae</taxon>
        <taxon>Cladocopium</taxon>
    </lineage>
</organism>
<keyword evidence="5" id="KW-1185">Reference proteome</keyword>
<feature type="compositionally biased region" description="Polar residues" evidence="1">
    <location>
        <begin position="570"/>
        <end position="581"/>
    </location>
</feature>
<dbReference type="InterPro" id="IPR050302">
    <property type="entry name" value="Rab_GAP_TBC_domain"/>
</dbReference>
<dbReference type="EMBL" id="CAMXCT030001498">
    <property type="protein sequence ID" value="CAL4777942.1"/>
    <property type="molecule type" value="Genomic_DNA"/>
</dbReference>
<name>A0A9P1CFG4_9DINO</name>